<dbReference type="Pfam" id="PF00528">
    <property type="entry name" value="BPD_transp_1"/>
    <property type="match status" value="1"/>
</dbReference>
<reference evidence="10 11" key="1">
    <citation type="submission" date="2011-11" db="EMBL/GenBank/DDBJ databases">
        <title>Complete sequence of Spirochaeta sp. grapes.</title>
        <authorList>
            <consortium name="US DOE Joint Genome Institute"/>
            <person name="Lucas S."/>
            <person name="Han J."/>
            <person name="Lapidus A."/>
            <person name="Cheng J.-F."/>
            <person name="Goodwin L."/>
            <person name="Pitluck S."/>
            <person name="Peters L."/>
            <person name="Ovchinnikova G."/>
            <person name="Munk A.C."/>
            <person name="Detter J.C."/>
            <person name="Han C."/>
            <person name="Tapia R."/>
            <person name="Land M."/>
            <person name="Hauser L."/>
            <person name="Kyrpides N."/>
            <person name="Ivanova N."/>
            <person name="Pagani I."/>
            <person name="Ritalahtilisa K."/>
            <person name="Loeffler F."/>
            <person name="Woyke T."/>
        </authorList>
    </citation>
    <scope>NUCLEOTIDE SEQUENCE [LARGE SCALE GENOMIC DNA]</scope>
    <source>
        <strain evidence="11">ATCC BAA-1885 / DSM 22778 / Grapes</strain>
    </source>
</reference>
<sequence length="268" mass="29849">MKKALLPLATLFSLVVVFPIFYTLSGSFFAPSDFTDVPTRLFPSVLNLGNYAKAFAGSHLTRFLANSLASATFGTLFRMVISILAAYAFSFFTFKGRDALFVLVIATMLLPGDALLIENFKTIRHLGLLDTYLGIISTSLLAPVHIFMLRQYFKTISKEYQEAAILEGCTDFRFIVSLLLPLSKSVLIILTLQSFTGIFNDYLWPLLVTNKESMRTVQVGITMLGFSETLEFGPQFAAISVLTSPIVLAFIMLRKKIQESVNTRFTGR</sequence>
<comment type="subcellular location">
    <subcellularLocation>
        <location evidence="1 8">Cell membrane</location>
        <topology evidence="1 8">Multi-pass membrane protein</topology>
    </subcellularLocation>
</comment>
<dbReference type="PANTHER" id="PTHR43744:SF8">
    <property type="entry name" value="SN-GLYCEROL-3-PHOSPHATE TRANSPORT SYSTEM PERMEASE PROTEIN UGPE"/>
    <property type="match status" value="1"/>
</dbReference>
<keyword evidence="5 8" id="KW-0812">Transmembrane</keyword>
<evidence type="ECO:0000256" key="8">
    <source>
        <dbReference type="RuleBase" id="RU363032"/>
    </source>
</evidence>
<evidence type="ECO:0000256" key="3">
    <source>
        <dbReference type="ARBA" id="ARBA00022448"/>
    </source>
</evidence>
<feature type="domain" description="ABC transmembrane type-1" evidence="9">
    <location>
        <begin position="64"/>
        <end position="254"/>
    </location>
</feature>
<dbReference type="OrthoDB" id="9771544at2"/>
<proteinExistence type="inferred from homology"/>
<feature type="transmembrane region" description="Helical" evidence="8">
    <location>
        <begin position="132"/>
        <end position="153"/>
    </location>
</feature>
<accession>G8QTD0</accession>
<dbReference type="EMBL" id="CP003155">
    <property type="protein sequence ID" value="AEV29097.1"/>
    <property type="molecule type" value="Genomic_DNA"/>
</dbReference>
<dbReference type="RefSeq" id="WP_014269946.1">
    <property type="nucleotide sequence ID" value="NC_016633.1"/>
</dbReference>
<organism evidence="10 11">
    <name type="scientific">Sphaerochaeta pleomorpha (strain ATCC BAA-1885 / DSM 22778 / Grapes)</name>
    <dbReference type="NCBI Taxonomy" id="158190"/>
    <lineage>
        <taxon>Bacteria</taxon>
        <taxon>Pseudomonadati</taxon>
        <taxon>Spirochaetota</taxon>
        <taxon>Spirochaetia</taxon>
        <taxon>Spirochaetales</taxon>
        <taxon>Sphaerochaetaceae</taxon>
        <taxon>Sphaerochaeta</taxon>
    </lineage>
</organism>
<evidence type="ECO:0000313" key="10">
    <source>
        <dbReference type="EMBL" id="AEV29097.1"/>
    </source>
</evidence>
<dbReference type="PROSITE" id="PS50928">
    <property type="entry name" value="ABC_TM1"/>
    <property type="match status" value="1"/>
</dbReference>
<dbReference type="AlphaFoldDB" id="G8QTD0"/>
<gene>
    <name evidence="10" type="ordered locus">SpiGrapes_1284</name>
</gene>
<feature type="transmembrane region" description="Helical" evidence="8">
    <location>
        <begin position="99"/>
        <end position="117"/>
    </location>
</feature>
<evidence type="ECO:0000256" key="1">
    <source>
        <dbReference type="ARBA" id="ARBA00004651"/>
    </source>
</evidence>
<dbReference type="SUPFAM" id="SSF161098">
    <property type="entry name" value="MetI-like"/>
    <property type="match status" value="1"/>
</dbReference>
<dbReference type="Gene3D" id="1.10.3720.10">
    <property type="entry name" value="MetI-like"/>
    <property type="match status" value="1"/>
</dbReference>
<dbReference type="KEGG" id="sgp:SpiGrapes_1284"/>
<keyword evidence="6 8" id="KW-1133">Transmembrane helix</keyword>
<dbReference type="CDD" id="cd06261">
    <property type="entry name" value="TM_PBP2"/>
    <property type="match status" value="1"/>
</dbReference>
<dbReference type="GO" id="GO:0005886">
    <property type="term" value="C:plasma membrane"/>
    <property type="evidence" value="ECO:0007669"/>
    <property type="project" value="UniProtKB-SubCell"/>
</dbReference>
<keyword evidence="7 8" id="KW-0472">Membrane</keyword>
<keyword evidence="3 8" id="KW-0813">Transport</keyword>
<dbReference type="HOGENOM" id="CLU_016047_1_1_12"/>
<feature type="transmembrane region" description="Helical" evidence="8">
    <location>
        <begin position="174"/>
        <end position="199"/>
    </location>
</feature>
<feature type="transmembrane region" description="Helical" evidence="8">
    <location>
        <begin position="232"/>
        <end position="253"/>
    </location>
</feature>
<dbReference type="STRING" id="158190.SpiGrapes_1284"/>
<dbReference type="InterPro" id="IPR000515">
    <property type="entry name" value="MetI-like"/>
</dbReference>
<dbReference type="eggNOG" id="COG0395">
    <property type="taxonomic scope" value="Bacteria"/>
</dbReference>
<evidence type="ECO:0000256" key="2">
    <source>
        <dbReference type="ARBA" id="ARBA00020515"/>
    </source>
</evidence>
<keyword evidence="10" id="KW-0762">Sugar transport</keyword>
<name>G8QTD0_SPHPG</name>
<dbReference type="InterPro" id="IPR035906">
    <property type="entry name" value="MetI-like_sf"/>
</dbReference>
<evidence type="ECO:0000256" key="6">
    <source>
        <dbReference type="ARBA" id="ARBA00022989"/>
    </source>
</evidence>
<feature type="transmembrane region" description="Helical" evidence="8">
    <location>
        <begin position="68"/>
        <end position="92"/>
    </location>
</feature>
<dbReference type="Proteomes" id="UP000005632">
    <property type="component" value="Chromosome"/>
</dbReference>
<evidence type="ECO:0000313" key="11">
    <source>
        <dbReference type="Proteomes" id="UP000005632"/>
    </source>
</evidence>
<comment type="similarity">
    <text evidence="8">Belongs to the binding-protein-dependent transport system permease family.</text>
</comment>
<protein>
    <recommendedName>
        <fullName evidence="2">sn-glycerol-3-phosphate transport system permease protein UgpE</fullName>
    </recommendedName>
</protein>
<evidence type="ECO:0000256" key="7">
    <source>
        <dbReference type="ARBA" id="ARBA00023136"/>
    </source>
</evidence>
<keyword evidence="11" id="KW-1185">Reference proteome</keyword>
<dbReference type="GO" id="GO:0055085">
    <property type="term" value="P:transmembrane transport"/>
    <property type="evidence" value="ECO:0007669"/>
    <property type="project" value="InterPro"/>
</dbReference>
<evidence type="ECO:0000256" key="4">
    <source>
        <dbReference type="ARBA" id="ARBA00022475"/>
    </source>
</evidence>
<evidence type="ECO:0000259" key="9">
    <source>
        <dbReference type="PROSITE" id="PS50928"/>
    </source>
</evidence>
<evidence type="ECO:0000256" key="5">
    <source>
        <dbReference type="ARBA" id="ARBA00022692"/>
    </source>
</evidence>
<dbReference type="PANTHER" id="PTHR43744">
    <property type="entry name" value="ABC TRANSPORTER PERMEASE PROTEIN MG189-RELATED-RELATED"/>
    <property type="match status" value="1"/>
</dbReference>
<keyword evidence="4" id="KW-1003">Cell membrane</keyword>